<accession>A0ABY3CKT8</accession>
<dbReference type="InterPro" id="IPR036188">
    <property type="entry name" value="FAD/NAD-bd_sf"/>
</dbReference>
<dbReference type="PANTHER" id="PTHR43014:SF5">
    <property type="entry name" value="GLUTATHIONE REDUCTASE (NADPH)"/>
    <property type="match status" value="1"/>
</dbReference>
<dbReference type="InterPro" id="IPR016156">
    <property type="entry name" value="FAD/NAD-linked_Rdtase_dimer_sf"/>
</dbReference>
<dbReference type="Gene3D" id="3.50.50.60">
    <property type="entry name" value="FAD/NAD(P)-binding domain"/>
    <property type="match status" value="2"/>
</dbReference>
<protein>
    <submittedName>
        <fullName evidence="6">NAD(P)/FAD-dependent oxidoreductase</fullName>
    </submittedName>
</protein>
<keyword evidence="3" id="KW-0274">FAD</keyword>
<comment type="caution">
    <text evidence="6">The sequence shown here is derived from an EMBL/GenBank/DDBJ whole genome shotgun (WGS) entry which is preliminary data.</text>
</comment>
<sequence length="521" mass="57365">MATAIDIWENYLTIAKWQDFVNGTLESGSSSPIFNINPNDDREFDAIYLGGGAAGRFGAAYLRAMGGRVLIIDRWPFLGGSCPHQACVPHHLFSDCAAQLMLERTFSGQLWFQEMIGKTVSIKPIVELFRSGRTGPHAMMNYQSKEQLGLEFVLNAEAKIIDAHTIQVNGSQFQAKNLVLALGAKPIVPDVPGIQLQGVFTSQSLVEKLDDEPGNTAVVIGGGKTAIEYGCFFNATGRRTIIVARHQAMPMLKDAESRAYAILMMEEQGMEFLENAELSVIHGDAQGKVKTVSIKTAGGIVNIDTDFVFIAIGEQANSEQVAQTLGLELDDKSFIKVNRRMQTSIANVYAVGDVTGPPMEMFKARKEGVCAAKNIMGQASEYKAADYPDFMHTHYEVSWLGLSETQARQRYANVKILKLPPDNPNGFDVGLPAGDRMMLYLMAKPRMSGFQKLIIDGDTRKIVGAIHIGYGAKDGFQYLNYLVKNGLTIDDLADMDELFISPSYFIQLCRLRAGDIHFNDM</sequence>
<evidence type="ECO:0000256" key="1">
    <source>
        <dbReference type="ARBA" id="ARBA00001974"/>
    </source>
</evidence>
<organism evidence="6 7">
    <name type="scientific">Candidatus Methylobacter oryzae</name>
    <dbReference type="NCBI Taxonomy" id="2497749"/>
    <lineage>
        <taxon>Bacteria</taxon>
        <taxon>Pseudomonadati</taxon>
        <taxon>Pseudomonadota</taxon>
        <taxon>Gammaproteobacteria</taxon>
        <taxon>Methylococcales</taxon>
        <taxon>Methylococcaceae</taxon>
        <taxon>Methylobacter</taxon>
    </lineage>
</organism>
<dbReference type="Pfam" id="PF07992">
    <property type="entry name" value="Pyr_redox_2"/>
    <property type="match status" value="1"/>
</dbReference>
<feature type="domain" description="FAD/NAD(P)-binding" evidence="5">
    <location>
        <begin position="48"/>
        <end position="368"/>
    </location>
</feature>
<comment type="cofactor">
    <cofactor evidence="1">
        <name>FAD</name>
        <dbReference type="ChEBI" id="CHEBI:57692"/>
    </cofactor>
</comment>
<gene>
    <name evidence="6" type="ORF">EKO24_002270</name>
</gene>
<dbReference type="InterPro" id="IPR023753">
    <property type="entry name" value="FAD/NAD-binding_dom"/>
</dbReference>
<name>A0ABY3CKT8_9GAMM</name>
<evidence type="ECO:0000256" key="2">
    <source>
        <dbReference type="ARBA" id="ARBA00022630"/>
    </source>
</evidence>
<dbReference type="Gene3D" id="3.30.390.30">
    <property type="match status" value="1"/>
</dbReference>
<dbReference type="PRINTS" id="PR00411">
    <property type="entry name" value="PNDRDTASEI"/>
</dbReference>
<dbReference type="SUPFAM" id="SSF55424">
    <property type="entry name" value="FAD/NAD-linked reductases, dimerisation (C-terminal) domain"/>
    <property type="match status" value="1"/>
</dbReference>
<dbReference type="SUPFAM" id="SSF51905">
    <property type="entry name" value="FAD/NAD(P)-binding domain"/>
    <property type="match status" value="1"/>
</dbReference>
<proteinExistence type="predicted"/>
<evidence type="ECO:0000259" key="4">
    <source>
        <dbReference type="Pfam" id="PF02852"/>
    </source>
</evidence>
<dbReference type="Pfam" id="PF02852">
    <property type="entry name" value="Pyr_redox_dim"/>
    <property type="match status" value="1"/>
</dbReference>
<keyword evidence="2" id="KW-0285">Flavoprotein</keyword>
<evidence type="ECO:0000313" key="6">
    <source>
        <dbReference type="EMBL" id="TRX02616.1"/>
    </source>
</evidence>
<keyword evidence="7" id="KW-1185">Reference proteome</keyword>
<dbReference type="InterPro" id="IPR004099">
    <property type="entry name" value="Pyr_nucl-diS_OxRdtase_dimer"/>
</dbReference>
<evidence type="ECO:0000256" key="3">
    <source>
        <dbReference type="ARBA" id="ARBA00022827"/>
    </source>
</evidence>
<dbReference type="PRINTS" id="PR00368">
    <property type="entry name" value="FADPNR"/>
</dbReference>
<dbReference type="Proteomes" id="UP000733744">
    <property type="component" value="Unassembled WGS sequence"/>
</dbReference>
<evidence type="ECO:0000313" key="7">
    <source>
        <dbReference type="Proteomes" id="UP000733744"/>
    </source>
</evidence>
<reference evidence="6 7" key="1">
    <citation type="journal article" date="2019" name="Antonie Van Leeuwenhoek">
        <title>Description of 'Ca. Methylobacter oryzae' KRF1, a novel species from the environmentally important Methylobacter clade 2.</title>
        <authorList>
            <person name="Khatri K."/>
            <person name="Mohite J.A."/>
            <person name="Pandit P.S."/>
            <person name="Bahulikar R."/>
            <person name="Rahalkar M.C."/>
        </authorList>
    </citation>
    <scope>NUCLEOTIDE SEQUENCE [LARGE SCALE GENOMIC DNA]</scope>
    <source>
        <strain evidence="6 7">KRF1</strain>
    </source>
</reference>
<feature type="domain" description="Pyridine nucleotide-disulphide oxidoreductase dimerisation" evidence="4">
    <location>
        <begin position="388"/>
        <end position="503"/>
    </location>
</feature>
<dbReference type="RefSeq" id="WP_127027087.1">
    <property type="nucleotide sequence ID" value="NZ_RYFG02000010.1"/>
</dbReference>
<dbReference type="EMBL" id="RYFG02000010">
    <property type="protein sequence ID" value="TRX02616.1"/>
    <property type="molecule type" value="Genomic_DNA"/>
</dbReference>
<dbReference type="PANTHER" id="PTHR43014">
    <property type="entry name" value="MERCURIC REDUCTASE"/>
    <property type="match status" value="1"/>
</dbReference>
<evidence type="ECO:0000259" key="5">
    <source>
        <dbReference type="Pfam" id="PF07992"/>
    </source>
</evidence>